<accession>A0A4C1USF9</accession>
<dbReference type="AlphaFoldDB" id="A0A4C1USF9"/>
<name>A0A4C1USF9_EUMVA</name>
<dbReference type="Proteomes" id="UP000299102">
    <property type="component" value="Unassembled WGS sequence"/>
</dbReference>
<proteinExistence type="predicted"/>
<reference evidence="1 2" key="1">
    <citation type="journal article" date="2019" name="Commun. Biol.">
        <title>The bagworm genome reveals a unique fibroin gene that provides high tensile strength.</title>
        <authorList>
            <person name="Kono N."/>
            <person name="Nakamura H."/>
            <person name="Ohtoshi R."/>
            <person name="Tomita M."/>
            <person name="Numata K."/>
            <person name="Arakawa K."/>
        </authorList>
    </citation>
    <scope>NUCLEOTIDE SEQUENCE [LARGE SCALE GENOMIC DNA]</scope>
</reference>
<sequence>MFGQHDVVTCAKFIHPAKSTPCSCHRKWYDSESCAGGRGNARGAGRSGPHVSWHAAAPCAEDSAPAHWTSPPMTNLNQLSLNDVIKRHLSNPNVRY</sequence>
<dbReference type="EMBL" id="BGZK01000218">
    <property type="protein sequence ID" value="GBP29259.1"/>
    <property type="molecule type" value="Genomic_DNA"/>
</dbReference>
<comment type="caution">
    <text evidence="1">The sequence shown here is derived from an EMBL/GenBank/DDBJ whole genome shotgun (WGS) entry which is preliminary data.</text>
</comment>
<evidence type="ECO:0000313" key="2">
    <source>
        <dbReference type="Proteomes" id="UP000299102"/>
    </source>
</evidence>
<evidence type="ECO:0000313" key="1">
    <source>
        <dbReference type="EMBL" id="GBP29259.1"/>
    </source>
</evidence>
<protein>
    <submittedName>
        <fullName evidence="1">Uncharacterized protein</fullName>
    </submittedName>
</protein>
<keyword evidence="2" id="KW-1185">Reference proteome</keyword>
<gene>
    <name evidence="1" type="ORF">EVAR_78953_1</name>
</gene>
<organism evidence="1 2">
    <name type="scientific">Eumeta variegata</name>
    <name type="common">Bagworm moth</name>
    <name type="synonym">Eumeta japonica</name>
    <dbReference type="NCBI Taxonomy" id="151549"/>
    <lineage>
        <taxon>Eukaryota</taxon>
        <taxon>Metazoa</taxon>
        <taxon>Ecdysozoa</taxon>
        <taxon>Arthropoda</taxon>
        <taxon>Hexapoda</taxon>
        <taxon>Insecta</taxon>
        <taxon>Pterygota</taxon>
        <taxon>Neoptera</taxon>
        <taxon>Endopterygota</taxon>
        <taxon>Lepidoptera</taxon>
        <taxon>Glossata</taxon>
        <taxon>Ditrysia</taxon>
        <taxon>Tineoidea</taxon>
        <taxon>Psychidae</taxon>
        <taxon>Oiketicinae</taxon>
        <taxon>Eumeta</taxon>
    </lineage>
</organism>